<dbReference type="KEGG" id="rbi:RB2501_05060"/>
<dbReference type="InterPro" id="IPR000182">
    <property type="entry name" value="GNAT_dom"/>
</dbReference>
<reference evidence="4 5" key="1">
    <citation type="journal article" date="2009" name="J. Bacteriol.">
        <title>Complete genome sequence of Robiginitalea biformata HTCC2501.</title>
        <authorList>
            <person name="Oh H.M."/>
            <person name="Giovannoni S.J."/>
            <person name="Lee K."/>
            <person name="Ferriera S."/>
            <person name="Johnson J."/>
            <person name="Cho J.C."/>
        </authorList>
    </citation>
    <scope>NUCLEOTIDE SEQUENCE [LARGE SCALE GENOMIC DNA]</scope>
    <source>
        <strain evidence="5">ATCC BAA-864 / HTCC2501 / KCTC 12146</strain>
    </source>
</reference>
<dbReference type="CDD" id="cd04301">
    <property type="entry name" value="NAT_SF"/>
    <property type="match status" value="1"/>
</dbReference>
<evidence type="ECO:0000313" key="4">
    <source>
        <dbReference type="EMBL" id="EAR16240.1"/>
    </source>
</evidence>
<dbReference type="GO" id="GO:0016747">
    <property type="term" value="F:acyltransferase activity, transferring groups other than amino-acyl groups"/>
    <property type="evidence" value="ECO:0007669"/>
    <property type="project" value="InterPro"/>
</dbReference>
<feature type="domain" description="N-acetyltransferase" evidence="3">
    <location>
        <begin position="1"/>
        <end position="152"/>
    </location>
</feature>
<dbReference type="PROSITE" id="PS51186">
    <property type="entry name" value="GNAT"/>
    <property type="match status" value="1"/>
</dbReference>
<proteinExistence type="predicted"/>
<name>A4CH32_ROBBH</name>
<dbReference type="Proteomes" id="UP000009049">
    <property type="component" value="Chromosome"/>
</dbReference>
<accession>A4CH32</accession>
<keyword evidence="2" id="KW-0012">Acyltransferase</keyword>
<dbReference type="AlphaFoldDB" id="A4CH32"/>
<gene>
    <name evidence="4" type="ordered locus">RB2501_05060</name>
</gene>
<organism evidence="4 5">
    <name type="scientific">Robiginitalea biformata (strain ATCC BAA-864 / DSM 15991 / KCTC 12146 / HTCC2501)</name>
    <dbReference type="NCBI Taxonomy" id="313596"/>
    <lineage>
        <taxon>Bacteria</taxon>
        <taxon>Pseudomonadati</taxon>
        <taxon>Bacteroidota</taxon>
        <taxon>Flavobacteriia</taxon>
        <taxon>Flavobacteriales</taxon>
        <taxon>Flavobacteriaceae</taxon>
        <taxon>Robiginitalea</taxon>
    </lineage>
</organism>
<evidence type="ECO:0000313" key="5">
    <source>
        <dbReference type="Proteomes" id="UP000009049"/>
    </source>
</evidence>
<sequence>MQIRDMQPEDWHEVARIYEEGIATGYATFETRVPAYEDWDRAHLPFGRLVAEISGQVAGWAALSPVSGRCVYGGVAEVSVYVSSAQRGKGTGKALLRKLIAESEQQGIWTLQSGIFPQNAGSIRLHEAVGFRRLGYREKIAKRDGIWQDNILFERRSKTVGTD</sequence>
<keyword evidence="1 4" id="KW-0808">Transferase</keyword>
<evidence type="ECO:0000259" key="3">
    <source>
        <dbReference type="PROSITE" id="PS51186"/>
    </source>
</evidence>
<dbReference type="Pfam" id="PF00583">
    <property type="entry name" value="Acetyltransf_1"/>
    <property type="match status" value="1"/>
</dbReference>
<evidence type="ECO:0000256" key="1">
    <source>
        <dbReference type="ARBA" id="ARBA00022679"/>
    </source>
</evidence>
<keyword evidence="5" id="KW-1185">Reference proteome</keyword>
<dbReference type="InterPro" id="IPR016181">
    <property type="entry name" value="Acyl_CoA_acyltransferase"/>
</dbReference>
<protein>
    <submittedName>
        <fullName evidence="4">Phosphinothricin N-acetyltransferase</fullName>
    </submittedName>
</protein>
<dbReference type="EMBL" id="CP001712">
    <property type="protein sequence ID" value="EAR16240.1"/>
    <property type="molecule type" value="Genomic_DNA"/>
</dbReference>
<dbReference type="OrthoDB" id="9799096at2"/>
<dbReference type="HOGENOM" id="CLU_013985_4_5_10"/>
<dbReference type="STRING" id="313596.RB2501_05060"/>
<dbReference type="Gene3D" id="3.40.630.30">
    <property type="match status" value="1"/>
</dbReference>
<dbReference type="RefSeq" id="WP_015752997.1">
    <property type="nucleotide sequence ID" value="NC_013222.1"/>
</dbReference>
<evidence type="ECO:0000256" key="2">
    <source>
        <dbReference type="ARBA" id="ARBA00023315"/>
    </source>
</evidence>
<dbReference type="PANTHER" id="PTHR43072:SF23">
    <property type="entry name" value="UPF0039 PROTEIN C11D3.02C"/>
    <property type="match status" value="1"/>
</dbReference>
<dbReference type="SUPFAM" id="SSF55729">
    <property type="entry name" value="Acyl-CoA N-acyltransferases (Nat)"/>
    <property type="match status" value="1"/>
</dbReference>
<dbReference type="eggNOG" id="COG1247">
    <property type="taxonomic scope" value="Bacteria"/>
</dbReference>
<dbReference type="PANTHER" id="PTHR43072">
    <property type="entry name" value="N-ACETYLTRANSFERASE"/>
    <property type="match status" value="1"/>
</dbReference>